<comment type="similarity">
    <text evidence="1 8">Belongs to the mandelate racemase/muconate lactonizing enzyme family.</text>
</comment>
<evidence type="ECO:0000256" key="7">
    <source>
        <dbReference type="PIRSR" id="PIRSR634603-3"/>
    </source>
</evidence>
<evidence type="ECO:0000256" key="5">
    <source>
        <dbReference type="PIRSR" id="PIRSR634603-1"/>
    </source>
</evidence>
<proteinExistence type="inferred from homology"/>
<dbReference type="InterPro" id="IPR034603">
    <property type="entry name" value="Dipeptide_epimerase"/>
</dbReference>
<dbReference type="RefSeq" id="WP_036154389.1">
    <property type="nucleotide sequence ID" value="NZ_AVCX01000006.1"/>
</dbReference>
<evidence type="ECO:0000256" key="1">
    <source>
        <dbReference type="ARBA" id="ARBA00008031"/>
    </source>
</evidence>
<dbReference type="EMBL" id="JPVP01000055">
    <property type="protein sequence ID" value="KGR84927.1"/>
    <property type="molecule type" value="Genomic_DNA"/>
</dbReference>
<feature type="binding site" evidence="7">
    <location>
        <position position="242"/>
    </location>
    <ligand>
        <name>Mg(2+)</name>
        <dbReference type="ChEBI" id="CHEBI:18420"/>
    </ligand>
</feature>
<dbReference type="Pfam" id="PF13378">
    <property type="entry name" value="MR_MLE_C"/>
    <property type="match status" value="1"/>
</dbReference>
<feature type="active site" description="Proton acceptor; specific for (S)-substrate epimerization" evidence="5">
    <location>
        <position position="266"/>
    </location>
</feature>
<feature type="binding site" evidence="6">
    <location>
        <position position="24"/>
    </location>
    <ligand>
        <name>substrate</name>
    </ligand>
</feature>
<comment type="caution">
    <text evidence="10">The sequence shown here is derived from an EMBL/GenBank/DDBJ whole genome shotgun (WGS) entry which is preliminary data.</text>
</comment>
<dbReference type="OrthoDB" id="9775391at2"/>
<feature type="binding site" evidence="6">
    <location>
        <position position="321"/>
    </location>
    <ligand>
        <name>substrate</name>
    </ligand>
</feature>
<dbReference type="SFLD" id="SFLDF00009">
    <property type="entry name" value="o-succinylbenzoate_synthase"/>
    <property type="match status" value="1"/>
</dbReference>
<accession>A0A0A3JD21</accession>
<sequence length="343" mass="37208">MLIKELLVRTEIIPLTKPFKTALRVVEQIENVVVEVVLEDGTTGIGAAAPTFVITGESRESIEAALVGPIRNNVIGKDITQLNDVLKTVQECCVGNTSAKAAADIALHNAYCHHVGLSVSSYLGGQKKISTCMTVSVDTVEKMQEEAKKAVEAGYSVLKIKVGDNAELDVKRMAAILSVVPKTITLRLDANQGWKPKEAVKLIRRFEELEYPIEFIEQPVKAWDLDGLKYVRDHVSTPIMGDESVFSTKDAVKLIEGGYVDLINIKLMKCGGIAEAMKIASIAESKGVACMIGSMMESSISVAAAAQVAAAHPNIRYFDLDAPLWLAVEPTHLKYVGEMVEII</sequence>
<keyword evidence="4 8" id="KW-0413">Isomerase</keyword>
<evidence type="ECO:0000313" key="10">
    <source>
        <dbReference type="EMBL" id="KGR84927.1"/>
    </source>
</evidence>
<feature type="binding site" evidence="7">
    <location>
        <position position="189"/>
    </location>
    <ligand>
        <name>Mg(2+)</name>
        <dbReference type="ChEBI" id="CHEBI:18420"/>
    </ligand>
</feature>
<feature type="binding site" evidence="7">
    <location>
        <position position="217"/>
    </location>
    <ligand>
        <name>Mg(2+)</name>
        <dbReference type="ChEBI" id="CHEBI:18420"/>
    </ligand>
</feature>
<dbReference type="SFLD" id="SFLDS00001">
    <property type="entry name" value="Enolase"/>
    <property type="match status" value="1"/>
</dbReference>
<dbReference type="EC" id="5.1.1.-" evidence="8"/>
<feature type="active site" description="Proton acceptor; specific for (R)-substrate epimerization" evidence="5">
    <location>
        <position position="161"/>
    </location>
</feature>
<dbReference type="InterPro" id="IPR013341">
    <property type="entry name" value="Mandelate_racemase_N_dom"/>
</dbReference>
<dbReference type="SMART" id="SM00922">
    <property type="entry name" value="MR_MLE"/>
    <property type="match status" value="1"/>
</dbReference>
<keyword evidence="11" id="KW-1185">Reference proteome</keyword>
<keyword evidence="2 7" id="KW-0479">Metal-binding</keyword>
<feature type="binding site" evidence="6">
    <location>
        <position position="294"/>
    </location>
    <ligand>
        <name>substrate</name>
    </ligand>
</feature>
<dbReference type="SFLD" id="SFLDG00180">
    <property type="entry name" value="muconate_cycloisomerase"/>
    <property type="match status" value="1"/>
</dbReference>
<dbReference type="PANTHER" id="PTHR48073:SF2">
    <property type="entry name" value="O-SUCCINYLBENZOATE SYNTHASE"/>
    <property type="match status" value="1"/>
</dbReference>
<dbReference type="InterPro" id="IPR013342">
    <property type="entry name" value="Mandelate_racemase_C"/>
</dbReference>
<evidence type="ECO:0000256" key="2">
    <source>
        <dbReference type="ARBA" id="ARBA00022723"/>
    </source>
</evidence>
<name>A0A0A3JD21_9BACI</name>
<dbReference type="Pfam" id="PF02746">
    <property type="entry name" value="MR_MLE_N"/>
    <property type="match status" value="1"/>
</dbReference>
<evidence type="ECO:0000256" key="8">
    <source>
        <dbReference type="RuleBase" id="RU366006"/>
    </source>
</evidence>
<dbReference type="SUPFAM" id="SSF51604">
    <property type="entry name" value="Enolase C-terminal domain-like"/>
    <property type="match status" value="1"/>
</dbReference>
<evidence type="ECO:0000256" key="3">
    <source>
        <dbReference type="ARBA" id="ARBA00022842"/>
    </source>
</evidence>
<dbReference type="InterPro" id="IPR029017">
    <property type="entry name" value="Enolase-like_N"/>
</dbReference>
<keyword evidence="3 7" id="KW-0460">Magnesium</keyword>
<evidence type="ECO:0000259" key="9">
    <source>
        <dbReference type="SMART" id="SM00922"/>
    </source>
</evidence>
<dbReference type="eggNOG" id="COG4948">
    <property type="taxonomic scope" value="Bacteria"/>
</dbReference>
<dbReference type="GO" id="GO:0046872">
    <property type="term" value="F:metal ion binding"/>
    <property type="evidence" value="ECO:0007669"/>
    <property type="project" value="UniProtKB-KW"/>
</dbReference>
<dbReference type="Gene3D" id="3.30.390.10">
    <property type="entry name" value="Enolase-like, N-terminal domain"/>
    <property type="match status" value="1"/>
</dbReference>
<dbReference type="Gene3D" id="3.20.20.120">
    <property type="entry name" value="Enolase-like C-terminal domain"/>
    <property type="match status" value="1"/>
</dbReference>
<dbReference type="STRING" id="1220589.CD32_10735"/>
<dbReference type="PANTHER" id="PTHR48073">
    <property type="entry name" value="O-SUCCINYLBENZOATE SYNTHASE-RELATED"/>
    <property type="match status" value="1"/>
</dbReference>
<dbReference type="AlphaFoldDB" id="A0A0A3JD21"/>
<feature type="binding site" evidence="6">
    <location>
        <position position="296"/>
    </location>
    <ligand>
        <name>substrate</name>
    </ligand>
</feature>
<comment type="cofactor">
    <cofactor evidence="7 8">
        <name>Mg(2+)</name>
        <dbReference type="ChEBI" id="CHEBI:18420"/>
    </cofactor>
    <text evidence="7 8">Binds 1 Mg(2+) ion per subunit.</text>
</comment>
<dbReference type="InterPro" id="IPR029065">
    <property type="entry name" value="Enolase_C-like"/>
</dbReference>
<gene>
    <name evidence="10" type="ORF">CD32_10735</name>
</gene>
<dbReference type="GO" id="GO:0016855">
    <property type="term" value="F:racemase and epimerase activity, acting on amino acids and derivatives"/>
    <property type="evidence" value="ECO:0007669"/>
    <property type="project" value="UniProtKB-UniRule"/>
</dbReference>
<dbReference type="InterPro" id="IPR036849">
    <property type="entry name" value="Enolase-like_C_sf"/>
</dbReference>
<protein>
    <recommendedName>
        <fullName evidence="8">Dipeptide epimerase</fullName>
        <ecNumber evidence="8">5.1.1.-</ecNumber>
    </recommendedName>
</protein>
<dbReference type="Proteomes" id="UP000030437">
    <property type="component" value="Unassembled WGS sequence"/>
</dbReference>
<feature type="binding site" evidence="6">
    <location>
        <position position="159"/>
    </location>
    <ligand>
        <name>substrate</name>
    </ligand>
</feature>
<feature type="binding site" evidence="6">
    <location>
        <position position="319"/>
    </location>
    <ligand>
        <name>substrate</name>
    </ligand>
</feature>
<reference evidence="10 11" key="1">
    <citation type="submission" date="2014-02" db="EMBL/GenBank/DDBJ databases">
        <title>Draft genome sequence of Lysinibacillus odysseyi NBRC 100172.</title>
        <authorList>
            <person name="Zhang F."/>
            <person name="Wang G."/>
            <person name="Zhang L."/>
        </authorList>
    </citation>
    <scope>NUCLEOTIDE SEQUENCE [LARGE SCALE GENOMIC DNA]</scope>
    <source>
        <strain evidence="10 11">NBRC 100172</strain>
    </source>
</reference>
<dbReference type="CDD" id="cd03319">
    <property type="entry name" value="L-Ala-DL-Glu_epimerase"/>
    <property type="match status" value="1"/>
</dbReference>
<organism evidence="10 11">
    <name type="scientific">Lysinibacillus odysseyi 34hs-1 = NBRC 100172</name>
    <dbReference type="NCBI Taxonomy" id="1220589"/>
    <lineage>
        <taxon>Bacteria</taxon>
        <taxon>Bacillati</taxon>
        <taxon>Bacillota</taxon>
        <taxon>Bacilli</taxon>
        <taxon>Bacillales</taxon>
        <taxon>Bacillaceae</taxon>
        <taxon>Lysinibacillus</taxon>
    </lineage>
</organism>
<dbReference type="SUPFAM" id="SSF54826">
    <property type="entry name" value="Enolase N-terminal domain-like"/>
    <property type="match status" value="1"/>
</dbReference>
<evidence type="ECO:0000313" key="11">
    <source>
        <dbReference type="Proteomes" id="UP000030437"/>
    </source>
</evidence>
<evidence type="ECO:0000256" key="6">
    <source>
        <dbReference type="PIRSR" id="PIRSR634603-2"/>
    </source>
</evidence>
<feature type="domain" description="Mandelate racemase/muconate lactonizing enzyme C-terminal" evidence="9">
    <location>
        <begin position="140"/>
        <end position="238"/>
    </location>
</feature>
<feature type="binding site" evidence="6">
    <location>
        <position position="134"/>
    </location>
    <ligand>
        <name>substrate</name>
    </ligand>
</feature>
<evidence type="ECO:0000256" key="4">
    <source>
        <dbReference type="ARBA" id="ARBA00023235"/>
    </source>
</evidence>